<gene>
    <name evidence="5" type="ORF">D0Q02_12765</name>
</gene>
<dbReference type="Gene3D" id="3.40.50.2300">
    <property type="match status" value="2"/>
</dbReference>
<evidence type="ECO:0000259" key="4">
    <source>
        <dbReference type="PROSITE" id="PS51000"/>
    </source>
</evidence>
<dbReference type="Pfam" id="PF08220">
    <property type="entry name" value="HTH_DeoR"/>
    <property type="match status" value="1"/>
</dbReference>
<evidence type="ECO:0000313" key="5">
    <source>
        <dbReference type="EMBL" id="RFS46305.1"/>
    </source>
</evidence>
<keyword evidence="3" id="KW-0804">Transcription</keyword>
<dbReference type="RefSeq" id="WP_117228186.1">
    <property type="nucleotide sequence ID" value="NZ_CP061725.1"/>
</dbReference>
<evidence type="ECO:0000256" key="1">
    <source>
        <dbReference type="ARBA" id="ARBA00023015"/>
    </source>
</evidence>
<dbReference type="CDD" id="cd06267">
    <property type="entry name" value="PBP1_LacI_sugar_binding-like"/>
    <property type="match status" value="1"/>
</dbReference>
<dbReference type="AlphaFoldDB" id="A0A372FZT9"/>
<dbReference type="GO" id="GO:0003700">
    <property type="term" value="F:DNA-binding transcription factor activity"/>
    <property type="evidence" value="ECO:0007669"/>
    <property type="project" value="InterPro"/>
</dbReference>
<dbReference type="InterPro" id="IPR028082">
    <property type="entry name" value="Peripla_BP_I"/>
</dbReference>
<dbReference type="InterPro" id="IPR018356">
    <property type="entry name" value="Tscrpt_reg_HTH_DeoR_CS"/>
</dbReference>
<reference evidence="5 6" key="1">
    <citation type="submission" date="2018-08" db="EMBL/GenBank/DDBJ databases">
        <title>Verrucosispora craniellae sp. nov., isolated from a marine sponge in the South China Sea.</title>
        <authorList>
            <person name="Li L."/>
            <person name="Lin H.W."/>
        </authorList>
    </citation>
    <scope>NUCLEOTIDE SEQUENCE [LARGE SCALE GENOMIC DNA]</scope>
    <source>
        <strain evidence="5 6">LHW63014</strain>
    </source>
</reference>
<dbReference type="EMBL" id="QVFU01000010">
    <property type="protein sequence ID" value="RFS46305.1"/>
    <property type="molecule type" value="Genomic_DNA"/>
</dbReference>
<dbReference type="InterPro" id="IPR001034">
    <property type="entry name" value="DeoR_HTH"/>
</dbReference>
<keyword evidence="2" id="KW-0238">DNA-binding</keyword>
<dbReference type="SMART" id="SM00420">
    <property type="entry name" value="HTH_DEOR"/>
    <property type="match status" value="1"/>
</dbReference>
<dbReference type="SUPFAM" id="SSF53822">
    <property type="entry name" value="Periplasmic binding protein-like I"/>
    <property type="match status" value="1"/>
</dbReference>
<dbReference type="OrthoDB" id="3252280at2"/>
<evidence type="ECO:0000313" key="6">
    <source>
        <dbReference type="Proteomes" id="UP000262621"/>
    </source>
</evidence>
<dbReference type="InterPro" id="IPR046335">
    <property type="entry name" value="LacI/GalR-like_sensor"/>
</dbReference>
<evidence type="ECO:0000256" key="2">
    <source>
        <dbReference type="ARBA" id="ARBA00023125"/>
    </source>
</evidence>
<organism evidence="5 6">
    <name type="scientific">Micromonospora craniellae</name>
    <dbReference type="NCBI Taxonomy" id="2294034"/>
    <lineage>
        <taxon>Bacteria</taxon>
        <taxon>Bacillati</taxon>
        <taxon>Actinomycetota</taxon>
        <taxon>Actinomycetes</taxon>
        <taxon>Micromonosporales</taxon>
        <taxon>Micromonosporaceae</taxon>
        <taxon>Micromonospora</taxon>
    </lineage>
</organism>
<evidence type="ECO:0000256" key="3">
    <source>
        <dbReference type="ARBA" id="ARBA00023163"/>
    </source>
</evidence>
<sequence length="382" mass="41408">MPSRGEAVSRGPLQAARRQHLLEALERDGWMRISDLSRRLGAAPVTIRRDLAQLAAEGLVQRVHGGVALIEPGDPPTPDEEPAAGLAPLSGRTLGMLVPSLDYYWPDVARGAEEAARELDMRVILRGSSYDTEDDRPQLTRIVDRMGVDALIVVPRMDTPSAGRTVDWLAHLGIPVVLLERTATVGAHHAVMESVVTDHALGAAMAVRHLTSLGHRRVGLVVDANSPTRPHVRRGWLDAAAGCDIAPDDTVEAVLPGIRSPDRDALLDQVLDRCRASATTALLVHADAEAIALVQRCEERHIAVPGDLSIVAYDDEVVGLFSPPLTAVRPPRRSIGRAAVRLVAERLADPGRPTHRIVISPSLRIRESTSAPRVHQRYSEEM</sequence>
<proteinExistence type="predicted"/>
<dbReference type="Proteomes" id="UP000262621">
    <property type="component" value="Unassembled WGS sequence"/>
</dbReference>
<dbReference type="PANTHER" id="PTHR30146">
    <property type="entry name" value="LACI-RELATED TRANSCRIPTIONAL REPRESSOR"/>
    <property type="match status" value="1"/>
</dbReference>
<keyword evidence="1" id="KW-0805">Transcription regulation</keyword>
<comment type="caution">
    <text evidence="5">The sequence shown here is derived from an EMBL/GenBank/DDBJ whole genome shotgun (WGS) entry which is preliminary data.</text>
</comment>
<protein>
    <submittedName>
        <fullName evidence="5">DeoR family transcriptional regulator</fullName>
    </submittedName>
</protein>
<dbReference type="PANTHER" id="PTHR30146:SF155">
    <property type="entry name" value="ALANINE RACEMASE"/>
    <property type="match status" value="1"/>
</dbReference>
<name>A0A372FZT9_9ACTN</name>
<dbReference type="Gene3D" id="1.10.10.10">
    <property type="entry name" value="Winged helix-like DNA-binding domain superfamily/Winged helix DNA-binding domain"/>
    <property type="match status" value="1"/>
</dbReference>
<accession>A0A372FZT9</accession>
<dbReference type="InterPro" id="IPR036390">
    <property type="entry name" value="WH_DNA-bd_sf"/>
</dbReference>
<dbReference type="PRINTS" id="PR00037">
    <property type="entry name" value="HTHLACR"/>
</dbReference>
<feature type="domain" description="HTH deoR-type" evidence="4">
    <location>
        <begin position="14"/>
        <end position="69"/>
    </location>
</feature>
<dbReference type="SUPFAM" id="SSF46785">
    <property type="entry name" value="Winged helix' DNA-binding domain"/>
    <property type="match status" value="1"/>
</dbReference>
<dbReference type="PROSITE" id="PS51000">
    <property type="entry name" value="HTH_DEOR_2"/>
    <property type="match status" value="1"/>
</dbReference>
<dbReference type="InterPro" id="IPR036388">
    <property type="entry name" value="WH-like_DNA-bd_sf"/>
</dbReference>
<keyword evidence="6" id="KW-1185">Reference proteome</keyword>
<dbReference type="PROSITE" id="PS00894">
    <property type="entry name" value="HTH_DEOR_1"/>
    <property type="match status" value="1"/>
</dbReference>
<dbReference type="GO" id="GO:0000976">
    <property type="term" value="F:transcription cis-regulatory region binding"/>
    <property type="evidence" value="ECO:0007669"/>
    <property type="project" value="TreeGrafter"/>
</dbReference>
<dbReference type="Pfam" id="PF13377">
    <property type="entry name" value="Peripla_BP_3"/>
    <property type="match status" value="1"/>
</dbReference>